<reference evidence="1 2" key="2">
    <citation type="journal article" date="2022" name="Mol. Biol. Evol.">
        <title>Comparative Genomics Reveals Insights into the Divergent Evolution of Astigmatic Mites and Household Pest Adaptations.</title>
        <authorList>
            <person name="Xiong Q."/>
            <person name="Wan A.T."/>
            <person name="Liu X."/>
            <person name="Fung C.S."/>
            <person name="Xiao X."/>
            <person name="Malainual N."/>
            <person name="Hou J."/>
            <person name="Wang L."/>
            <person name="Wang M."/>
            <person name="Yang K.Y."/>
            <person name="Cui Y."/>
            <person name="Leung E.L."/>
            <person name="Nong W."/>
            <person name="Shin S.K."/>
            <person name="Au S.W."/>
            <person name="Jeong K.Y."/>
            <person name="Chew F.T."/>
            <person name="Hui J.H."/>
            <person name="Leung T.F."/>
            <person name="Tungtrongchitr A."/>
            <person name="Zhong N."/>
            <person name="Liu Z."/>
            <person name="Tsui S.K."/>
        </authorList>
    </citation>
    <scope>NUCLEOTIDE SEQUENCE [LARGE SCALE GENOMIC DNA]</scope>
    <source>
        <strain evidence="1">Derp</strain>
    </source>
</reference>
<dbReference type="Proteomes" id="UP000887458">
    <property type="component" value="Unassembled WGS sequence"/>
</dbReference>
<name>A0ABQ8JT19_DERPT</name>
<protein>
    <submittedName>
        <fullName evidence="1">Uncharacterized protein</fullName>
    </submittedName>
</protein>
<reference evidence="1 2" key="1">
    <citation type="journal article" date="2018" name="J. Allergy Clin. Immunol.">
        <title>High-quality assembly of Dermatophagoides pteronyssinus genome and transcriptome reveals a wide range of novel allergens.</title>
        <authorList>
            <person name="Liu X.Y."/>
            <person name="Yang K.Y."/>
            <person name="Wang M.Q."/>
            <person name="Kwok J.S."/>
            <person name="Zeng X."/>
            <person name="Yang Z."/>
            <person name="Xiao X.J."/>
            <person name="Lau C.P."/>
            <person name="Li Y."/>
            <person name="Huang Z.M."/>
            <person name="Ba J.G."/>
            <person name="Yim A.K."/>
            <person name="Ouyang C.Y."/>
            <person name="Ngai S.M."/>
            <person name="Chan T.F."/>
            <person name="Leung E.L."/>
            <person name="Liu L."/>
            <person name="Liu Z.G."/>
            <person name="Tsui S.K."/>
        </authorList>
    </citation>
    <scope>NUCLEOTIDE SEQUENCE [LARGE SCALE GENOMIC DNA]</scope>
    <source>
        <strain evidence="1">Derp</strain>
    </source>
</reference>
<keyword evidence="2" id="KW-1185">Reference proteome</keyword>
<sequence>MRSNILQACIQRVTHLQFTNILSIYKNREAEVKHWSVYNDDNRQKKYAQNMTNSNFGGFFLLATE</sequence>
<organism evidence="1 2">
    <name type="scientific">Dermatophagoides pteronyssinus</name>
    <name type="common">European house dust mite</name>
    <dbReference type="NCBI Taxonomy" id="6956"/>
    <lineage>
        <taxon>Eukaryota</taxon>
        <taxon>Metazoa</taxon>
        <taxon>Ecdysozoa</taxon>
        <taxon>Arthropoda</taxon>
        <taxon>Chelicerata</taxon>
        <taxon>Arachnida</taxon>
        <taxon>Acari</taxon>
        <taxon>Acariformes</taxon>
        <taxon>Sarcoptiformes</taxon>
        <taxon>Astigmata</taxon>
        <taxon>Psoroptidia</taxon>
        <taxon>Analgoidea</taxon>
        <taxon>Pyroglyphidae</taxon>
        <taxon>Dermatophagoidinae</taxon>
        <taxon>Dermatophagoides</taxon>
    </lineage>
</organism>
<evidence type="ECO:0000313" key="1">
    <source>
        <dbReference type="EMBL" id="KAH9425729.1"/>
    </source>
</evidence>
<gene>
    <name evidence="1" type="ORF">DERP_004947</name>
</gene>
<dbReference type="EMBL" id="NJHN03000017">
    <property type="protein sequence ID" value="KAH9425729.1"/>
    <property type="molecule type" value="Genomic_DNA"/>
</dbReference>
<comment type="caution">
    <text evidence="1">The sequence shown here is derived from an EMBL/GenBank/DDBJ whole genome shotgun (WGS) entry which is preliminary data.</text>
</comment>
<proteinExistence type="predicted"/>
<accession>A0ABQ8JT19</accession>
<evidence type="ECO:0000313" key="2">
    <source>
        <dbReference type="Proteomes" id="UP000887458"/>
    </source>
</evidence>